<dbReference type="GO" id="GO:0048046">
    <property type="term" value="C:apoplast"/>
    <property type="evidence" value="ECO:0007669"/>
    <property type="project" value="UniProtKB-SubCell"/>
</dbReference>
<feature type="chain" id="PRO_5044534413" description="Dirigent protein" evidence="4">
    <location>
        <begin position="23"/>
        <end position="195"/>
    </location>
</feature>
<comment type="subunit">
    <text evidence="2 4">Homodimer.</text>
</comment>
<comment type="function">
    <text evidence="4">Dirigent proteins impart stereoselectivity on the phenoxy radical-coupling reaction, yielding optically active lignans from two molecules of coniferyl alcohol in the biosynthesis of lignans, flavonolignans, and alkaloids and thus plays a central role in plant secondary metabolism.</text>
</comment>
<dbReference type="PANTHER" id="PTHR21495">
    <property type="entry name" value="NUCLEOPORIN-RELATED"/>
    <property type="match status" value="1"/>
</dbReference>
<evidence type="ECO:0000256" key="3">
    <source>
        <dbReference type="ARBA" id="ARBA00022525"/>
    </source>
</evidence>
<keyword evidence="6" id="KW-1185">Reference proteome</keyword>
<protein>
    <recommendedName>
        <fullName evidence="4">Dirigent protein</fullName>
    </recommendedName>
</protein>
<evidence type="ECO:0000313" key="5">
    <source>
        <dbReference type="EMBL" id="KAL3831105.1"/>
    </source>
</evidence>
<evidence type="ECO:0000256" key="2">
    <source>
        <dbReference type="ARBA" id="ARBA00011738"/>
    </source>
</evidence>
<comment type="subcellular location">
    <subcellularLocation>
        <location evidence="4">Secreted</location>
        <location evidence="4">Extracellular space</location>
        <location evidence="4">Apoplast</location>
    </subcellularLocation>
</comment>
<keyword evidence="4" id="KW-0732">Signal</keyword>
<keyword evidence="4" id="KW-0052">Apoplast</keyword>
<organism evidence="5 6">
    <name type="scientific">Penstemon smallii</name>
    <dbReference type="NCBI Taxonomy" id="265156"/>
    <lineage>
        <taxon>Eukaryota</taxon>
        <taxon>Viridiplantae</taxon>
        <taxon>Streptophyta</taxon>
        <taxon>Embryophyta</taxon>
        <taxon>Tracheophyta</taxon>
        <taxon>Spermatophyta</taxon>
        <taxon>Magnoliopsida</taxon>
        <taxon>eudicotyledons</taxon>
        <taxon>Gunneridae</taxon>
        <taxon>Pentapetalae</taxon>
        <taxon>asterids</taxon>
        <taxon>lamiids</taxon>
        <taxon>Lamiales</taxon>
        <taxon>Plantaginaceae</taxon>
        <taxon>Cheloneae</taxon>
        <taxon>Penstemon</taxon>
    </lineage>
</organism>
<evidence type="ECO:0000313" key="6">
    <source>
        <dbReference type="Proteomes" id="UP001634393"/>
    </source>
</evidence>
<comment type="similarity">
    <text evidence="1 4">Belongs to the plant dirigent protein family.</text>
</comment>
<feature type="signal peptide" evidence="4">
    <location>
        <begin position="1"/>
        <end position="22"/>
    </location>
</feature>
<sequence>MENYLHAILIICLVLIISVTTSTSTTQEDIVQGEINWFKILRQRKEKVAKLHFYVQDAHGVPNATVWEVARSRITSQSPTSFGQVRVIDNLITSRPSRYSYKLGRAQGFITSSDLIETALTMNINFVFMDGKYNGSTLCVLGRNQIGKSKNRELPVVGGTGVFRMARGVSISNTYSFDPVENYGVLEYTLYVSYV</sequence>
<dbReference type="GO" id="GO:0009699">
    <property type="term" value="P:phenylpropanoid biosynthetic process"/>
    <property type="evidence" value="ECO:0007669"/>
    <property type="project" value="UniProtKB-ARBA"/>
</dbReference>
<comment type="caution">
    <text evidence="5">The sequence shown here is derived from an EMBL/GenBank/DDBJ whole genome shotgun (WGS) entry which is preliminary data.</text>
</comment>
<keyword evidence="3 4" id="KW-0964">Secreted</keyword>
<proteinExistence type="inferred from homology"/>
<gene>
    <name evidence="5" type="ORF">ACJIZ3_019907</name>
</gene>
<dbReference type="InterPro" id="IPR044859">
    <property type="entry name" value="Allene_oxi_cyc_Dirigent"/>
</dbReference>
<evidence type="ECO:0000256" key="1">
    <source>
        <dbReference type="ARBA" id="ARBA00010746"/>
    </source>
</evidence>
<reference evidence="5 6" key="1">
    <citation type="submission" date="2024-12" db="EMBL/GenBank/DDBJ databases">
        <title>The unique morphological basis and parallel evolutionary history of personate flowers in Penstemon.</title>
        <authorList>
            <person name="Depatie T.H."/>
            <person name="Wessinger C.A."/>
        </authorList>
    </citation>
    <scope>NUCLEOTIDE SEQUENCE [LARGE SCALE GENOMIC DNA]</scope>
    <source>
        <strain evidence="5">WTNN_2</strain>
        <tissue evidence="5">Leaf</tissue>
    </source>
</reference>
<dbReference type="AlphaFoldDB" id="A0ABD3T331"/>
<dbReference type="InterPro" id="IPR004265">
    <property type="entry name" value="Dirigent"/>
</dbReference>
<dbReference type="Gene3D" id="2.40.480.10">
    <property type="entry name" value="Allene oxide cyclase-like"/>
    <property type="match status" value="1"/>
</dbReference>
<dbReference type="Proteomes" id="UP001634393">
    <property type="component" value="Unassembled WGS sequence"/>
</dbReference>
<name>A0ABD3T331_9LAMI</name>
<evidence type="ECO:0000256" key="4">
    <source>
        <dbReference type="RuleBase" id="RU363099"/>
    </source>
</evidence>
<accession>A0ABD3T331</accession>
<dbReference type="Pfam" id="PF03018">
    <property type="entry name" value="Dirigent"/>
    <property type="match status" value="1"/>
</dbReference>
<dbReference type="EMBL" id="JBJXBP010000005">
    <property type="protein sequence ID" value="KAL3831105.1"/>
    <property type="molecule type" value="Genomic_DNA"/>
</dbReference>